<reference evidence="1" key="1">
    <citation type="submission" date="2018-02" db="EMBL/GenBank/DDBJ databases">
        <title>The genomes of Aspergillus section Nigri reveals drivers in fungal speciation.</title>
        <authorList>
            <consortium name="DOE Joint Genome Institute"/>
            <person name="Vesth T.C."/>
            <person name="Nybo J."/>
            <person name="Theobald S."/>
            <person name="Brandl J."/>
            <person name="Frisvad J.C."/>
            <person name="Nielsen K.F."/>
            <person name="Lyhne E.K."/>
            <person name="Kogle M.E."/>
            <person name="Kuo A."/>
            <person name="Riley R."/>
            <person name="Clum A."/>
            <person name="Nolan M."/>
            <person name="Lipzen A."/>
            <person name="Salamov A."/>
            <person name="Henrissat B."/>
            <person name="Wiebenga A."/>
            <person name="De vries R.P."/>
            <person name="Grigoriev I.V."/>
            <person name="Mortensen U.H."/>
            <person name="Andersen M.R."/>
            <person name="Baker S.E."/>
        </authorList>
    </citation>
    <scope>NUCLEOTIDE SEQUENCE</scope>
    <source>
        <strain evidence="1">CBS 121060</strain>
    </source>
</reference>
<evidence type="ECO:0000313" key="1">
    <source>
        <dbReference type="EMBL" id="RAH68347.1"/>
    </source>
</evidence>
<accession>A0ACD1H420</accession>
<sequence>MANMTDRGQQKHHFIPRFILRQFAPREQPPAGPAASPSAASRCRDFLVNKVDLQIPALTQRPVSTEFALVDMYRDPGFDENPNHLEEKLSRVEGRASEIIDKARRTFAARGSILTLQRIEVDTLRKFLFLMKYRNTGMFDRYNHDDARSYQADDRARMLRYMQTKGFTAPRDVWFDNLRQILDLELDDPRRSWRETLRRRIYPDDAAMFEHHLLHSFMAFGEPDDPPEEFLLTENAFGIFEGPCSTTVDPQSGLREVSVYTEFHTFAPLAPRLAIILRSHLLPFPGDQGLAQSLRASLVEAQRAAHHQPDEHRAISGR</sequence>
<dbReference type="EMBL" id="KZ824967">
    <property type="protein sequence ID" value="RAH68347.1"/>
    <property type="molecule type" value="Genomic_DNA"/>
</dbReference>
<protein>
    <submittedName>
        <fullName evidence="1">Uncharacterized protein</fullName>
    </submittedName>
</protein>
<name>A0ACD1H420_9EURO</name>
<evidence type="ECO:0000313" key="2">
    <source>
        <dbReference type="Proteomes" id="UP000249661"/>
    </source>
</evidence>
<proteinExistence type="predicted"/>
<keyword evidence="2" id="KW-1185">Reference proteome</keyword>
<dbReference type="Proteomes" id="UP000249661">
    <property type="component" value="Unassembled WGS sequence"/>
</dbReference>
<organism evidence="1 2">
    <name type="scientific">Aspergillus aculeatinus CBS 121060</name>
    <dbReference type="NCBI Taxonomy" id="1448322"/>
    <lineage>
        <taxon>Eukaryota</taxon>
        <taxon>Fungi</taxon>
        <taxon>Dikarya</taxon>
        <taxon>Ascomycota</taxon>
        <taxon>Pezizomycotina</taxon>
        <taxon>Eurotiomycetes</taxon>
        <taxon>Eurotiomycetidae</taxon>
        <taxon>Eurotiales</taxon>
        <taxon>Aspergillaceae</taxon>
        <taxon>Aspergillus</taxon>
        <taxon>Aspergillus subgen. Circumdati</taxon>
    </lineage>
</organism>
<gene>
    <name evidence="1" type="ORF">BO66DRAFT_393150</name>
</gene>